<evidence type="ECO:0000256" key="1">
    <source>
        <dbReference type="SAM" id="MobiDB-lite"/>
    </source>
</evidence>
<feature type="region of interest" description="Disordered" evidence="1">
    <location>
        <begin position="39"/>
        <end position="60"/>
    </location>
</feature>
<gene>
    <name evidence="2" type="ORF">JAO82_03400</name>
</gene>
<evidence type="ECO:0000313" key="3">
    <source>
        <dbReference type="Proteomes" id="UP000613255"/>
    </source>
</evidence>
<accession>A0A934M2K8</accession>
<organism evidence="2 3">
    <name type="scientific">Pontibaca salina</name>
    <dbReference type="NCBI Taxonomy" id="2795731"/>
    <lineage>
        <taxon>Bacteria</taxon>
        <taxon>Pseudomonadati</taxon>
        <taxon>Pseudomonadota</taxon>
        <taxon>Alphaproteobacteria</taxon>
        <taxon>Rhodobacterales</taxon>
        <taxon>Roseobacteraceae</taxon>
        <taxon>Pontibaca</taxon>
    </lineage>
</organism>
<name>A0A934M2K8_9RHOB</name>
<keyword evidence="3" id="KW-1185">Reference proteome</keyword>
<evidence type="ECO:0000313" key="2">
    <source>
        <dbReference type="EMBL" id="MBI6628919.1"/>
    </source>
</evidence>
<evidence type="ECO:0008006" key="4">
    <source>
        <dbReference type="Google" id="ProtNLM"/>
    </source>
</evidence>
<dbReference type="AlphaFoldDB" id="A0A934M2K8"/>
<dbReference type="SUPFAM" id="SSF158791">
    <property type="entry name" value="MgtE N-terminal domain-like"/>
    <property type="match status" value="1"/>
</dbReference>
<dbReference type="EMBL" id="JAEIJD010000002">
    <property type="protein sequence ID" value="MBI6628919.1"/>
    <property type="molecule type" value="Genomic_DNA"/>
</dbReference>
<dbReference type="Proteomes" id="UP000613255">
    <property type="component" value="Unassembled WGS sequence"/>
</dbReference>
<sequence>MRRVQLSRRGSRVGVLFLIPMFLLGSALIRMGMSAGPAVSAEPDENLADPSSAEVTAEQGALDHNGARSLLTLLQERERNLDIRERQIEDREKALQIADSAIKSKLAALVNAEENLRATVALVDGASENDLTKLTTVYEKMKPRDAAALFEEMVPEFAAGFLVRMRPESAAGILSGLSPDSAYAVSVILAGRNANAPSD</sequence>
<comment type="caution">
    <text evidence="2">The sequence shown here is derived from an EMBL/GenBank/DDBJ whole genome shotgun (WGS) entry which is preliminary data.</text>
</comment>
<protein>
    <recommendedName>
        <fullName evidence="4">Magnesium transporter MgtE intracellular domain-containing protein</fullName>
    </recommendedName>
</protein>
<reference evidence="2" key="1">
    <citation type="submission" date="2020-12" db="EMBL/GenBank/DDBJ databases">
        <title>Pontibaca salina gen. nov., sp. nov., isolated from marine sediment.</title>
        <authorList>
            <person name="Bo J."/>
            <person name="Wang S."/>
            <person name="Song X."/>
            <person name="Du Z."/>
        </authorList>
    </citation>
    <scope>NUCLEOTIDE SEQUENCE</scope>
    <source>
        <strain evidence="2">S1109L</strain>
    </source>
</reference>
<proteinExistence type="predicted"/>